<dbReference type="AlphaFoldDB" id="X7ZGS2"/>
<accession>X7ZGS2</accession>
<organism evidence="2 3">
    <name type="scientific">Mycobacterium kansasii 662</name>
    <dbReference type="NCBI Taxonomy" id="1299326"/>
    <lineage>
        <taxon>Bacteria</taxon>
        <taxon>Bacillati</taxon>
        <taxon>Actinomycetota</taxon>
        <taxon>Actinomycetes</taxon>
        <taxon>Mycobacteriales</taxon>
        <taxon>Mycobacteriaceae</taxon>
        <taxon>Mycobacterium</taxon>
    </lineage>
</organism>
<evidence type="ECO:0000256" key="1">
    <source>
        <dbReference type="SAM" id="MobiDB-lite"/>
    </source>
</evidence>
<evidence type="ECO:0000313" key="2">
    <source>
        <dbReference type="EMBL" id="EUA18589.1"/>
    </source>
</evidence>
<feature type="region of interest" description="Disordered" evidence="1">
    <location>
        <begin position="1"/>
        <end position="40"/>
    </location>
</feature>
<comment type="caution">
    <text evidence="2">The sequence shown here is derived from an EMBL/GenBank/DDBJ whole genome shotgun (WGS) entry which is preliminary data.</text>
</comment>
<protein>
    <submittedName>
        <fullName evidence="2">Uncharacterized protein</fullName>
    </submittedName>
</protein>
<sequence>MRLIDTRPAKVTADDFEPQRVNPTRAPSPAEFSPPHTATA</sequence>
<dbReference type="EMBL" id="JAOA01000003">
    <property type="protein sequence ID" value="EUA18589.1"/>
    <property type="molecule type" value="Genomic_DNA"/>
</dbReference>
<dbReference type="Proteomes" id="UP000020561">
    <property type="component" value="Unassembled WGS sequence"/>
</dbReference>
<proteinExistence type="predicted"/>
<reference evidence="2 3" key="1">
    <citation type="submission" date="2013-12" db="EMBL/GenBank/DDBJ databases">
        <authorList>
            <person name="Brown-Elliot B."/>
            <person name="Wallace R."/>
            <person name="Lenaerts A."/>
            <person name="Ordway D."/>
            <person name="DeGroote M.A."/>
            <person name="Parker T."/>
            <person name="Sizemore C."/>
            <person name="Tallon L.J."/>
            <person name="Sadzewicz L.K."/>
            <person name="Sengamalay N."/>
            <person name="Fraser C.M."/>
            <person name="Hine E."/>
            <person name="Shefchek K.A."/>
            <person name="Das S.P."/>
            <person name="Tettelin H."/>
        </authorList>
    </citation>
    <scope>NUCLEOTIDE SEQUENCE [LARGE SCALE GENOMIC DNA]</scope>
    <source>
        <strain evidence="2 3">662</strain>
    </source>
</reference>
<evidence type="ECO:0000313" key="3">
    <source>
        <dbReference type="Proteomes" id="UP000020561"/>
    </source>
</evidence>
<name>X7ZGS2_MYCKA</name>
<gene>
    <name evidence="2" type="ORF">I545_2667</name>
</gene>